<name>A0A841H851_9BACT</name>
<dbReference type="Pfam" id="PF20613">
    <property type="entry name" value="HipA_2"/>
    <property type="match status" value="1"/>
</dbReference>
<evidence type="ECO:0000313" key="2">
    <source>
        <dbReference type="EMBL" id="MBB6074103.1"/>
    </source>
</evidence>
<proteinExistence type="predicted"/>
<feature type="domain" description="HipA-like kinase" evidence="1">
    <location>
        <begin position="14"/>
        <end position="165"/>
    </location>
</feature>
<dbReference type="EMBL" id="JACHIA010000044">
    <property type="protein sequence ID" value="MBB6074103.1"/>
    <property type="molecule type" value="Genomic_DNA"/>
</dbReference>
<comment type="caution">
    <text evidence="2">The sequence shown here is derived from an EMBL/GenBank/DDBJ whole genome shotgun (WGS) entry which is preliminary data.</text>
</comment>
<evidence type="ECO:0000313" key="3">
    <source>
        <dbReference type="Proteomes" id="UP000582837"/>
    </source>
</evidence>
<sequence length="278" mass="30511">MTELPVYTATRYVQPLREGGTLPAVVDTHGGGLFVAKFRGAGQGAKALVAELLVGMIAQAARLPVPELALIEVLPEFGRGEPDPEIQDLLKASVGLNMGLRYLDGAFNFQPSVAGDLVDPELAARIVWLDAFTTNPDRTARNPNLLIWERRPWLIDHGAALYAQHKWGSVDETRTRTPFPLIRDHVLLAASGDLRAADAEMAAALSAEVLEEIVAVLPDALLADPAITADFATAPEARERYLRYLTERIQAPRTFVDEAINAREVRRREPPPRLSSRR</sequence>
<keyword evidence="3" id="KW-1185">Reference proteome</keyword>
<reference evidence="2 3" key="1">
    <citation type="submission" date="2020-08" db="EMBL/GenBank/DDBJ databases">
        <title>Genomic Encyclopedia of Type Strains, Phase IV (KMG-IV): sequencing the most valuable type-strain genomes for metagenomic binning, comparative biology and taxonomic classification.</title>
        <authorList>
            <person name="Goeker M."/>
        </authorList>
    </citation>
    <scope>NUCLEOTIDE SEQUENCE [LARGE SCALE GENOMIC DNA]</scope>
    <source>
        <strain evidence="2 3">DSM 29007</strain>
    </source>
</reference>
<dbReference type="RefSeq" id="WP_170038414.1">
    <property type="nucleotide sequence ID" value="NZ_JABDTL010000002.1"/>
</dbReference>
<dbReference type="AlphaFoldDB" id="A0A841H851"/>
<dbReference type="Proteomes" id="UP000582837">
    <property type="component" value="Unassembled WGS sequence"/>
</dbReference>
<organism evidence="2 3">
    <name type="scientific">Longimicrobium terrae</name>
    <dbReference type="NCBI Taxonomy" id="1639882"/>
    <lineage>
        <taxon>Bacteria</taxon>
        <taxon>Pseudomonadati</taxon>
        <taxon>Gemmatimonadota</taxon>
        <taxon>Longimicrobiia</taxon>
        <taxon>Longimicrobiales</taxon>
        <taxon>Longimicrobiaceae</taxon>
        <taxon>Longimicrobium</taxon>
    </lineage>
</organism>
<evidence type="ECO:0000259" key="1">
    <source>
        <dbReference type="Pfam" id="PF20613"/>
    </source>
</evidence>
<dbReference type="InterPro" id="IPR046748">
    <property type="entry name" value="HipA_2"/>
</dbReference>
<gene>
    <name evidence="2" type="ORF">HNQ61_005784</name>
</gene>
<accession>A0A841H851</accession>
<protein>
    <recommendedName>
        <fullName evidence="1">HipA-like kinase domain-containing protein</fullName>
    </recommendedName>
</protein>